<evidence type="ECO:0000313" key="3">
    <source>
        <dbReference type="Proteomes" id="UP001060325"/>
    </source>
</evidence>
<reference evidence="2" key="1">
    <citation type="submission" date="2022-07" db="EMBL/GenBank/DDBJ databases">
        <title>Complete genome of CX2.</title>
        <authorList>
            <person name="Cao G."/>
        </authorList>
    </citation>
    <scope>NUCLEOTIDE SEQUENCE</scope>
    <source>
        <strain evidence="2">CX2</strain>
    </source>
</reference>
<feature type="transmembrane region" description="Helical" evidence="1">
    <location>
        <begin position="44"/>
        <end position="63"/>
    </location>
</feature>
<keyword evidence="1" id="KW-0812">Transmembrane</keyword>
<organism evidence="2 3">
    <name type="scientific">Exiguobacterium aurantiacum</name>
    <dbReference type="NCBI Taxonomy" id="33987"/>
    <lineage>
        <taxon>Bacteria</taxon>
        <taxon>Bacillati</taxon>
        <taxon>Bacillota</taxon>
        <taxon>Bacilli</taxon>
        <taxon>Bacillales</taxon>
        <taxon>Bacillales Family XII. Incertae Sedis</taxon>
        <taxon>Exiguobacterium</taxon>
    </lineage>
</organism>
<sequence length="83" mass="9507">MKNRLSRYYCQYSGMLIGFGLVFAFLFGVRTYPVWQQWLSNGPALLVTLLTATLLSYVTYRLLSALNLKLFRRLGDATSTCSR</sequence>
<dbReference type="EMBL" id="CP101462">
    <property type="protein sequence ID" value="UTT43199.1"/>
    <property type="molecule type" value="Genomic_DNA"/>
</dbReference>
<keyword evidence="1" id="KW-0472">Membrane</keyword>
<evidence type="ECO:0000313" key="2">
    <source>
        <dbReference type="EMBL" id="UTT43199.1"/>
    </source>
</evidence>
<dbReference type="RefSeq" id="WP_255177619.1">
    <property type="nucleotide sequence ID" value="NZ_CP101462.1"/>
</dbReference>
<gene>
    <name evidence="2" type="ORF">NMQ00_01485</name>
</gene>
<proteinExistence type="predicted"/>
<dbReference type="Proteomes" id="UP001060325">
    <property type="component" value="Chromosome"/>
</dbReference>
<keyword evidence="1" id="KW-1133">Transmembrane helix</keyword>
<accession>A0ABY5FPF0</accession>
<feature type="transmembrane region" description="Helical" evidence="1">
    <location>
        <begin position="12"/>
        <end position="32"/>
    </location>
</feature>
<name>A0ABY5FPF0_9BACL</name>
<keyword evidence="3" id="KW-1185">Reference proteome</keyword>
<protein>
    <submittedName>
        <fullName evidence="2">Uncharacterized protein</fullName>
    </submittedName>
</protein>
<evidence type="ECO:0000256" key="1">
    <source>
        <dbReference type="SAM" id="Phobius"/>
    </source>
</evidence>